<feature type="transmembrane region" description="Helical" evidence="2">
    <location>
        <begin position="85"/>
        <end position="110"/>
    </location>
</feature>
<reference evidence="3 4" key="1">
    <citation type="submission" date="2023-10" db="EMBL/GenBank/DDBJ databases">
        <title>Rubellicoccus peritrichatus gen. nov., sp. nov., isolated from an algae of coral reef tank.</title>
        <authorList>
            <person name="Luo J."/>
        </authorList>
    </citation>
    <scope>NUCLEOTIDE SEQUENCE [LARGE SCALE GENOMIC DNA]</scope>
    <source>
        <strain evidence="3 4">CR14</strain>
    </source>
</reference>
<dbReference type="AlphaFoldDB" id="A0AAQ3QSB5"/>
<evidence type="ECO:0000313" key="4">
    <source>
        <dbReference type="Proteomes" id="UP001304300"/>
    </source>
</evidence>
<gene>
    <name evidence="3" type="ORF">RZN69_03965</name>
</gene>
<keyword evidence="2" id="KW-1133">Transmembrane helix</keyword>
<protein>
    <submittedName>
        <fullName evidence="3">Uncharacterized protein</fullName>
    </submittedName>
</protein>
<proteinExistence type="predicted"/>
<dbReference type="RefSeq" id="WP_317834736.1">
    <property type="nucleotide sequence ID" value="NZ_CP136920.1"/>
</dbReference>
<keyword evidence="2" id="KW-0472">Membrane</keyword>
<dbReference type="EMBL" id="CP136920">
    <property type="protein sequence ID" value="WOO42233.1"/>
    <property type="molecule type" value="Genomic_DNA"/>
</dbReference>
<dbReference type="Proteomes" id="UP001304300">
    <property type="component" value="Chromosome"/>
</dbReference>
<feature type="region of interest" description="Disordered" evidence="1">
    <location>
        <begin position="1"/>
        <end position="22"/>
    </location>
</feature>
<sequence length="201" mass="21652">MNPSHNQPDPLDKLLSGQPIQPRKDFCEDTLGKIYAASDESEALDDALDTFLAESPIQPSADFADRTMASIGQEKGEDKVVGFPVWAVTLGGMAATLFVGMIAFGAMIFYSGGKQPTKTLAQQTAIVEAASQAQPEILPQTKTIVPEATMVASNTNAVKVPVITEPDLSEWEDLLLMEAALVDLDDMTDNQHWQTLAMLAN</sequence>
<accession>A0AAQ3QSB5</accession>
<evidence type="ECO:0000256" key="1">
    <source>
        <dbReference type="SAM" id="MobiDB-lite"/>
    </source>
</evidence>
<keyword evidence="2" id="KW-0812">Transmembrane</keyword>
<evidence type="ECO:0000313" key="3">
    <source>
        <dbReference type="EMBL" id="WOO42233.1"/>
    </source>
</evidence>
<evidence type="ECO:0000256" key="2">
    <source>
        <dbReference type="SAM" id="Phobius"/>
    </source>
</evidence>
<organism evidence="3 4">
    <name type="scientific">Rubellicoccus peritrichatus</name>
    <dbReference type="NCBI Taxonomy" id="3080537"/>
    <lineage>
        <taxon>Bacteria</taxon>
        <taxon>Pseudomonadati</taxon>
        <taxon>Verrucomicrobiota</taxon>
        <taxon>Opitutia</taxon>
        <taxon>Puniceicoccales</taxon>
        <taxon>Cerasicoccaceae</taxon>
        <taxon>Rubellicoccus</taxon>
    </lineage>
</organism>
<dbReference type="KEGG" id="puo:RZN69_03965"/>
<keyword evidence="4" id="KW-1185">Reference proteome</keyword>
<name>A0AAQ3QSB5_9BACT</name>